<comment type="caution">
    <text evidence="6">The sequence shown here is derived from an EMBL/GenBank/DDBJ whole genome shotgun (WGS) entry which is preliminary data.</text>
</comment>
<keyword evidence="4" id="KW-0804">Transcription</keyword>
<feature type="domain" description="Ner winged helix-turn-helix DNA-binding" evidence="5">
    <location>
        <begin position="9"/>
        <end position="80"/>
    </location>
</feature>
<reference evidence="6 7" key="1">
    <citation type="journal article" date="2013" name="Genome Announc.">
        <title>Genome Sequence of the Pigment-Producing Bacterium Pseudogulbenkiania ferrooxidans, Isolated from Loktak Lake.</title>
        <authorList>
            <person name="Puranik S."/>
            <person name="Talkal R."/>
            <person name="Qureshi A."/>
            <person name="Khardenavis A."/>
            <person name="Kapley A."/>
            <person name="Purohit H.J."/>
        </authorList>
    </citation>
    <scope>NUCLEOTIDE SEQUENCE [LARGE SCALE GENOMIC DNA]</scope>
    <source>
        <strain evidence="6 7">EGD-HP2</strain>
    </source>
</reference>
<accession>A0ABN0N8P1</accession>
<proteinExistence type="inferred from homology"/>
<dbReference type="Gene3D" id="1.10.260.40">
    <property type="entry name" value="lambda repressor-like DNA-binding domains"/>
    <property type="match status" value="1"/>
</dbReference>
<sequence>MSASKHKGWHKEDIKAAIRKKGTTMSDLARQRDLPPSTIRNALARPVFSGEVAIAEFLGIPLHELWPERWTQEGRRIRPRYAHKYIGGERSNQGKSQV</sequence>
<protein>
    <recommendedName>
        <fullName evidence="5">Ner winged helix-turn-helix DNA-binding domain-containing protein</fullName>
    </recommendedName>
</protein>
<evidence type="ECO:0000259" key="5">
    <source>
        <dbReference type="Pfam" id="PF13693"/>
    </source>
</evidence>
<dbReference type="Pfam" id="PF13693">
    <property type="entry name" value="HTH_35"/>
    <property type="match status" value="1"/>
</dbReference>
<dbReference type="Proteomes" id="UP000016426">
    <property type="component" value="Unassembled WGS sequence"/>
</dbReference>
<evidence type="ECO:0000313" key="6">
    <source>
        <dbReference type="EMBL" id="ERE11443.1"/>
    </source>
</evidence>
<name>A0ABN0N8P1_9NEIS</name>
<evidence type="ECO:0000256" key="3">
    <source>
        <dbReference type="ARBA" id="ARBA00023125"/>
    </source>
</evidence>
<dbReference type="InterPro" id="IPR038722">
    <property type="entry name" value="Ner_HTH_dom"/>
</dbReference>
<dbReference type="RefSeq" id="WP_021476434.1">
    <property type="nucleotide sequence ID" value="NZ_AVPH01000146.1"/>
</dbReference>
<dbReference type="EMBL" id="AVPH01000146">
    <property type="protein sequence ID" value="ERE11443.1"/>
    <property type="molecule type" value="Genomic_DNA"/>
</dbReference>
<organism evidence="6 7">
    <name type="scientific">Pseudogulbenkiania ferrooxidans EGD-HP2</name>
    <dbReference type="NCBI Taxonomy" id="1388764"/>
    <lineage>
        <taxon>Bacteria</taxon>
        <taxon>Pseudomonadati</taxon>
        <taxon>Pseudomonadota</taxon>
        <taxon>Betaproteobacteria</taxon>
        <taxon>Neisseriales</taxon>
        <taxon>Chromobacteriaceae</taxon>
        <taxon>Pseudogulbenkiania</taxon>
    </lineage>
</organism>
<dbReference type="InterPro" id="IPR010982">
    <property type="entry name" value="Lambda_DNA-bd_dom_sf"/>
</dbReference>
<evidence type="ECO:0000256" key="1">
    <source>
        <dbReference type="ARBA" id="ARBA00006157"/>
    </source>
</evidence>
<evidence type="ECO:0000313" key="7">
    <source>
        <dbReference type="Proteomes" id="UP000016426"/>
    </source>
</evidence>
<dbReference type="SUPFAM" id="SSF47413">
    <property type="entry name" value="lambda repressor-like DNA-binding domains"/>
    <property type="match status" value="1"/>
</dbReference>
<evidence type="ECO:0000256" key="2">
    <source>
        <dbReference type="ARBA" id="ARBA00023015"/>
    </source>
</evidence>
<keyword evidence="3" id="KW-0238">DNA-binding</keyword>
<keyword evidence="2" id="KW-0805">Transcription regulation</keyword>
<gene>
    <name evidence="6" type="ORF">O166_04995</name>
</gene>
<keyword evidence="7" id="KW-1185">Reference proteome</keyword>
<comment type="similarity">
    <text evidence="1">Belongs to the ner transcriptional regulatory family.</text>
</comment>
<evidence type="ECO:0000256" key="4">
    <source>
        <dbReference type="ARBA" id="ARBA00023163"/>
    </source>
</evidence>